<accession>A0AAN9KXP1</accession>
<evidence type="ECO:0000313" key="1">
    <source>
        <dbReference type="EMBL" id="KAK7324337.1"/>
    </source>
</evidence>
<proteinExistence type="predicted"/>
<dbReference type="Proteomes" id="UP001367508">
    <property type="component" value="Unassembled WGS sequence"/>
</dbReference>
<dbReference type="EMBL" id="JAYMYQ010000006">
    <property type="protein sequence ID" value="KAK7324337.1"/>
    <property type="molecule type" value="Genomic_DNA"/>
</dbReference>
<protein>
    <submittedName>
        <fullName evidence="1">Uncharacterized protein</fullName>
    </submittedName>
</protein>
<keyword evidence="2" id="KW-1185">Reference proteome</keyword>
<name>A0AAN9KXP1_CANGL</name>
<comment type="caution">
    <text evidence="1">The sequence shown here is derived from an EMBL/GenBank/DDBJ whole genome shotgun (WGS) entry which is preliminary data.</text>
</comment>
<dbReference type="AlphaFoldDB" id="A0AAN9KXP1"/>
<evidence type="ECO:0000313" key="2">
    <source>
        <dbReference type="Proteomes" id="UP001367508"/>
    </source>
</evidence>
<gene>
    <name evidence="1" type="ORF">VNO77_27870</name>
</gene>
<sequence length="69" mass="8088">MKVRAIDRDEEGKEGNLVVVCDNWVTVVCEEIEGRWISDEGENSRENKRSNLSKRGLWWPKTNLCQRPQ</sequence>
<reference evidence="1 2" key="1">
    <citation type="submission" date="2024-01" db="EMBL/GenBank/DDBJ databases">
        <title>The genomes of 5 underutilized Papilionoideae crops provide insights into root nodulation and disease resistanc.</title>
        <authorList>
            <person name="Jiang F."/>
        </authorList>
    </citation>
    <scope>NUCLEOTIDE SEQUENCE [LARGE SCALE GENOMIC DNA]</scope>
    <source>
        <strain evidence="1">LVBAO_FW01</strain>
        <tissue evidence="1">Leaves</tissue>
    </source>
</reference>
<organism evidence="1 2">
    <name type="scientific">Canavalia gladiata</name>
    <name type="common">Sword bean</name>
    <name type="synonym">Dolichos gladiatus</name>
    <dbReference type="NCBI Taxonomy" id="3824"/>
    <lineage>
        <taxon>Eukaryota</taxon>
        <taxon>Viridiplantae</taxon>
        <taxon>Streptophyta</taxon>
        <taxon>Embryophyta</taxon>
        <taxon>Tracheophyta</taxon>
        <taxon>Spermatophyta</taxon>
        <taxon>Magnoliopsida</taxon>
        <taxon>eudicotyledons</taxon>
        <taxon>Gunneridae</taxon>
        <taxon>Pentapetalae</taxon>
        <taxon>rosids</taxon>
        <taxon>fabids</taxon>
        <taxon>Fabales</taxon>
        <taxon>Fabaceae</taxon>
        <taxon>Papilionoideae</taxon>
        <taxon>50 kb inversion clade</taxon>
        <taxon>NPAAA clade</taxon>
        <taxon>indigoferoid/millettioid clade</taxon>
        <taxon>Phaseoleae</taxon>
        <taxon>Canavalia</taxon>
    </lineage>
</organism>